<dbReference type="RefSeq" id="WP_143405077.1">
    <property type="nucleotide sequence ID" value="NZ_FUXZ01000008.1"/>
</dbReference>
<feature type="transmembrane region" description="Helical" evidence="1">
    <location>
        <begin position="35"/>
        <end position="56"/>
    </location>
</feature>
<feature type="transmembrane region" description="Helical" evidence="1">
    <location>
        <begin position="100"/>
        <end position="119"/>
    </location>
</feature>
<dbReference type="Proteomes" id="UP000190814">
    <property type="component" value="Unassembled WGS sequence"/>
</dbReference>
<dbReference type="AlphaFoldDB" id="A0A1T4VRE3"/>
<evidence type="ECO:0008006" key="4">
    <source>
        <dbReference type="Google" id="ProtNLM"/>
    </source>
</evidence>
<proteinExistence type="predicted"/>
<keyword evidence="1" id="KW-0812">Transmembrane</keyword>
<evidence type="ECO:0000313" key="3">
    <source>
        <dbReference type="Proteomes" id="UP000190814"/>
    </source>
</evidence>
<organism evidence="2 3">
    <name type="scientific">Eubacterium uniforme</name>
    <dbReference type="NCBI Taxonomy" id="39495"/>
    <lineage>
        <taxon>Bacteria</taxon>
        <taxon>Bacillati</taxon>
        <taxon>Bacillota</taxon>
        <taxon>Clostridia</taxon>
        <taxon>Eubacteriales</taxon>
        <taxon>Eubacteriaceae</taxon>
        <taxon>Eubacterium</taxon>
    </lineage>
</organism>
<dbReference type="OrthoDB" id="1778891at2"/>
<sequence>MKKYSRMFMDLAVGILICGLITEIIILIIPDKKIYNSIGLLVGLMYAYFMLLGINASVEDSVLMTESEALKHTRIKYILRVIVLVVLLVLFWIFDFGNAVTFIIGVFALKFSTYMQPLMDRIVGKFIND</sequence>
<feature type="transmembrane region" description="Helical" evidence="1">
    <location>
        <begin position="77"/>
        <end position="94"/>
    </location>
</feature>
<accession>A0A1T4VRE3</accession>
<gene>
    <name evidence="2" type="ORF">SAMN02745111_01477</name>
</gene>
<feature type="transmembrane region" description="Helical" evidence="1">
    <location>
        <begin position="7"/>
        <end position="29"/>
    </location>
</feature>
<name>A0A1T4VRE3_9FIRM</name>
<keyword evidence="3" id="KW-1185">Reference proteome</keyword>
<evidence type="ECO:0000313" key="2">
    <source>
        <dbReference type="EMBL" id="SKA67530.1"/>
    </source>
</evidence>
<evidence type="ECO:0000256" key="1">
    <source>
        <dbReference type="SAM" id="Phobius"/>
    </source>
</evidence>
<reference evidence="2 3" key="1">
    <citation type="submission" date="2017-02" db="EMBL/GenBank/DDBJ databases">
        <authorList>
            <person name="Peterson S.W."/>
        </authorList>
    </citation>
    <scope>NUCLEOTIDE SEQUENCE [LARGE SCALE GENOMIC DNA]</scope>
    <source>
        <strain evidence="2 3">ATCC 35992</strain>
    </source>
</reference>
<protein>
    <recommendedName>
        <fullName evidence="4">ATP synthase I chain</fullName>
    </recommendedName>
</protein>
<dbReference type="STRING" id="39495.SAMN02745111_01477"/>
<keyword evidence="1" id="KW-1133">Transmembrane helix</keyword>
<keyword evidence="1" id="KW-0472">Membrane</keyword>
<dbReference type="EMBL" id="FUXZ01000008">
    <property type="protein sequence ID" value="SKA67530.1"/>
    <property type="molecule type" value="Genomic_DNA"/>
</dbReference>